<accession>A0ABW9MXN7</accession>
<keyword evidence="2" id="KW-1185">Reference proteome</keyword>
<dbReference type="Pfam" id="PF12672">
    <property type="entry name" value="DUF3793"/>
    <property type="match status" value="1"/>
</dbReference>
<evidence type="ECO:0000313" key="1">
    <source>
        <dbReference type="EMBL" id="MFO3716617.1"/>
    </source>
</evidence>
<sequence>MGYELLSLYCSQVLANIKPSNLFTVSNIVYDVDKLIETWNDDFNKYGIYFHIIAKRERTSSILCFRKDLLQKSLSYEKTKCFLKTCGYDISNIDSCTSCLKKRFLEDEFPHEIGLILGYPYDDVKGFIENKGRNYLYSGYWKVYKGKEDKCKLFNLYDKIRRIYIEANGNKYKLMKLVEIDTS</sequence>
<protein>
    <submittedName>
        <fullName evidence="1">DUF3793 family protein</fullName>
    </submittedName>
</protein>
<dbReference type="InterPro" id="IPR024523">
    <property type="entry name" value="DUF3793"/>
</dbReference>
<dbReference type="EMBL" id="JBGMEH010000008">
    <property type="protein sequence ID" value="MFO3716617.1"/>
    <property type="molecule type" value="Genomic_DNA"/>
</dbReference>
<dbReference type="Proteomes" id="UP001638015">
    <property type="component" value="Unassembled WGS sequence"/>
</dbReference>
<dbReference type="RefSeq" id="WP_410033250.1">
    <property type="nucleotide sequence ID" value="NZ_JBGMEH010000008.1"/>
</dbReference>
<organism evidence="1 2">
    <name type="scientific">Anaerococcus cruorum</name>
    <dbReference type="NCBI Taxonomy" id="3115617"/>
    <lineage>
        <taxon>Bacteria</taxon>
        <taxon>Bacillati</taxon>
        <taxon>Bacillota</taxon>
        <taxon>Tissierellia</taxon>
        <taxon>Tissierellales</taxon>
        <taxon>Peptoniphilaceae</taxon>
        <taxon>Anaerococcus</taxon>
    </lineage>
</organism>
<comment type="caution">
    <text evidence="1">The sequence shown here is derived from an EMBL/GenBank/DDBJ whole genome shotgun (WGS) entry which is preliminary data.</text>
</comment>
<gene>
    <name evidence="1" type="ORF">ACCQ40_07585</name>
</gene>
<name>A0ABW9MXN7_9FIRM</name>
<proteinExistence type="predicted"/>
<reference evidence="1 2" key="1">
    <citation type="journal article" date="2025" name="Anaerobe">
        <title>Description of Anaerococcus kampingiae sp. nov., Anaerococcus groningensis sp. nov., Anaerococcus martiniensis sp. nov., and Anaerococcus cruorum sp. nov., isolated from human clinical specimens.</title>
        <authorList>
            <person name="Boiten K.E."/>
            <person name="Meijer J."/>
            <person name="van Wezel E.M."/>
            <person name="Veloo A.C.M."/>
        </authorList>
    </citation>
    <scope>NUCLEOTIDE SEQUENCE [LARGE SCALE GENOMIC DNA]</scope>
    <source>
        <strain evidence="1 2">ENR1039</strain>
    </source>
</reference>
<evidence type="ECO:0000313" key="2">
    <source>
        <dbReference type="Proteomes" id="UP001638015"/>
    </source>
</evidence>